<evidence type="ECO:0000256" key="5">
    <source>
        <dbReference type="ARBA" id="ARBA00022679"/>
    </source>
</evidence>
<comment type="caution">
    <text evidence="12">The sequence shown here is derived from an EMBL/GenBank/DDBJ whole genome shotgun (WGS) entry which is preliminary data.</text>
</comment>
<keyword evidence="10" id="KW-0812">Transmembrane</keyword>
<evidence type="ECO:0000256" key="2">
    <source>
        <dbReference type="ARBA" id="ARBA00022645"/>
    </source>
</evidence>
<dbReference type="GO" id="GO:0008955">
    <property type="term" value="F:peptidoglycan glycosyltransferase activity"/>
    <property type="evidence" value="ECO:0007669"/>
    <property type="project" value="UniProtKB-EC"/>
</dbReference>
<accession>A0A0J6GYI2</accession>
<name>A0A0J6GYI2_PSETA</name>
<dbReference type="InterPro" id="IPR036950">
    <property type="entry name" value="PBP_transglycosylase"/>
</dbReference>
<evidence type="ECO:0000313" key="15">
    <source>
        <dbReference type="Proteomes" id="UP000183155"/>
    </source>
</evidence>
<dbReference type="PATRIC" id="fig|47884.3.peg.678"/>
<dbReference type="GO" id="GO:0009252">
    <property type="term" value="P:peptidoglycan biosynthetic process"/>
    <property type="evidence" value="ECO:0007669"/>
    <property type="project" value="TreeGrafter"/>
</dbReference>
<proteinExistence type="predicted"/>
<dbReference type="GO" id="GO:0004180">
    <property type="term" value="F:carboxypeptidase activity"/>
    <property type="evidence" value="ECO:0007669"/>
    <property type="project" value="UniProtKB-KW"/>
</dbReference>
<evidence type="ECO:0000259" key="11">
    <source>
        <dbReference type="Pfam" id="PF00912"/>
    </source>
</evidence>
<keyword evidence="6" id="KW-0511">Multifunctional enzyme</keyword>
<evidence type="ECO:0000313" key="14">
    <source>
        <dbReference type="Proteomes" id="UP000036395"/>
    </source>
</evidence>
<keyword evidence="5 12" id="KW-0808">Transferase</keyword>
<dbReference type="Pfam" id="PF00912">
    <property type="entry name" value="Transgly"/>
    <property type="match status" value="1"/>
</dbReference>
<keyword evidence="10" id="KW-0472">Membrane</keyword>
<keyword evidence="3" id="KW-0645">Protease</keyword>
<dbReference type="RefSeq" id="WP_048378058.1">
    <property type="nucleotide sequence ID" value="NZ_FNRS01000001.1"/>
</dbReference>
<feature type="region of interest" description="Disordered" evidence="9">
    <location>
        <begin position="1"/>
        <end position="29"/>
    </location>
</feature>
<evidence type="ECO:0000256" key="4">
    <source>
        <dbReference type="ARBA" id="ARBA00022676"/>
    </source>
</evidence>
<dbReference type="Gene3D" id="1.10.3810.10">
    <property type="entry name" value="Biosynthetic peptidoglycan transglycosylase-like"/>
    <property type="match status" value="1"/>
</dbReference>
<dbReference type="AlphaFoldDB" id="A0A0J6GYI2"/>
<dbReference type="Gene3D" id="3.40.710.10">
    <property type="entry name" value="DD-peptidase/beta-lactamase superfamily"/>
    <property type="match status" value="1"/>
</dbReference>
<comment type="catalytic activity">
    <reaction evidence="8">
        <text>[GlcNAc-(1-&gt;4)-Mur2Ac(oyl-L-Ala-gamma-D-Glu-L-Lys-D-Ala-D-Ala)](n)-di-trans,octa-cis-undecaprenyl diphosphate + beta-D-GlcNAc-(1-&gt;4)-Mur2Ac(oyl-L-Ala-gamma-D-Glu-L-Lys-D-Ala-D-Ala)-di-trans,octa-cis-undecaprenyl diphosphate = [GlcNAc-(1-&gt;4)-Mur2Ac(oyl-L-Ala-gamma-D-Glu-L-Lys-D-Ala-D-Ala)](n+1)-di-trans,octa-cis-undecaprenyl diphosphate + di-trans,octa-cis-undecaprenyl diphosphate + H(+)</text>
        <dbReference type="Rhea" id="RHEA:23708"/>
        <dbReference type="Rhea" id="RHEA-COMP:9602"/>
        <dbReference type="Rhea" id="RHEA-COMP:9603"/>
        <dbReference type="ChEBI" id="CHEBI:15378"/>
        <dbReference type="ChEBI" id="CHEBI:58405"/>
        <dbReference type="ChEBI" id="CHEBI:60033"/>
        <dbReference type="ChEBI" id="CHEBI:78435"/>
        <dbReference type="EC" id="2.4.99.28"/>
    </reaction>
</comment>
<evidence type="ECO:0000256" key="6">
    <source>
        <dbReference type="ARBA" id="ARBA00023268"/>
    </source>
</evidence>
<dbReference type="SUPFAM" id="SSF56601">
    <property type="entry name" value="beta-lactamase/transpeptidase-like"/>
    <property type="match status" value="1"/>
</dbReference>
<evidence type="ECO:0000256" key="3">
    <source>
        <dbReference type="ARBA" id="ARBA00022670"/>
    </source>
</evidence>
<keyword evidence="4" id="KW-0328">Glycosyltransferase</keyword>
<dbReference type="Proteomes" id="UP000183155">
    <property type="component" value="Unassembled WGS sequence"/>
</dbReference>
<dbReference type="InterPro" id="IPR001264">
    <property type="entry name" value="Glyco_trans_51"/>
</dbReference>
<organism evidence="12 14">
    <name type="scientific">Pseudomonas taetrolens</name>
    <dbReference type="NCBI Taxonomy" id="47884"/>
    <lineage>
        <taxon>Bacteria</taxon>
        <taxon>Pseudomonadati</taxon>
        <taxon>Pseudomonadota</taxon>
        <taxon>Gammaproteobacteria</taxon>
        <taxon>Pseudomonadales</taxon>
        <taxon>Pseudomonadaceae</taxon>
        <taxon>Pseudomonas</taxon>
    </lineage>
</organism>
<dbReference type="GO" id="GO:0030288">
    <property type="term" value="C:outer membrane-bounded periplasmic space"/>
    <property type="evidence" value="ECO:0007669"/>
    <property type="project" value="TreeGrafter"/>
</dbReference>
<sequence length="1036" mass="115067">MGALWHSNSSRTAVPETTLADTPPPPQKPGGKRYGWRMFWLIAVIALVALGLAVAKETRTSKLQAKEFSRFASSLSYSMQPGPSDSMLYPGEGPFDKRLGYSAIDDFLPRLLKRGYIIAEQARFSPELLSYTEKGFFVPYAEKIQAGLSITDCAAVPLYQYHYPQQLYSSFADIPPLVVHSLLFIENRDLLDPKQPQANPAVDWPRFAMAAYSQVAKLLHLPGQSAGGSTLATQLEKYRHSPDGLTGSGSEKLRQMISASVRAYQDGPQTLPVRQKIVRDYLNSVPLSAVPGHGEVHGMAEGLRVWYGADFNQVNQQLASTATDPESLAQRGLALREVLSLMIAQRRPSHYLAKGREELAQLTDSHIRLLAQNNVIDPALTAAALASRVTYRDWRVAPTIQPIETNKGISVARSRLSSLLKRSFYDLDRLDLTATSTLQTELQQQVSNYLRQLADPVFAGKLGLLGERLLTPGSTAQVRYSFTLFELTPDGARARVQTDNTDQPFDINEGSKLELGSTAKLRVMTSYLQIIAELHERYGNQSSAQLRKIQISDQDPLTKWALAYLIQTPGSSLANMLAAALDRKYSASPAEGFFTGGGMHRFNNFRHQDNGRSPTLRDAIRESINLPFVRLMRDVVRYTIYQAPSNNADLLKDDRNPLRQEYLSRFADREGTTYMLKFWKKYKGKDSQARLDTFLDSMRPTAIRMSAVHRYLFPSADQATFNTFVRSHLGSAKVPDDRLDRLYQSYGPGAYDLPDQGYIAKVHPLDLWLLGYLLNNPQATFQQAVAASQFERQEVYSWLFKSRHKSARDSRIRTMLEIEAFLDIHQRWQKVGYPFDHLVPSLATALGSSGDRPAALSELMGIILNDGVRLPVLRIDTLHFAADTPYETRLINDPDKGERVMPSEVATALREALSQVVDAGTARRVSGSFTLKDGSPLAMGGKTGTGDNRIESLGAGGRLISSKSINRTATFVFYIGEHHFGTLTAFVPGRSAETFKFTSALPVQVLKGMAPILTPYLQPGTHTLCHPPLQANTAAK</sequence>
<comment type="pathway">
    <text evidence="1">Cell wall biogenesis; peptidoglycan biosynthesis.</text>
</comment>
<dbReference type="GO" id="GO:0006508">
    <property type="term" value="P:proteolysis"/>
    <property type="evidence" value="ECO:0007669"/>
    <property type="project" value="UniProtKB-KW"/>
</dbReference>
<keyword evidence="10" id="KW-1133">Transmembrane helix</keyword>
<dbReference type="PANTHER" id="PTHR32282">
    <property type="entry name" value="BINDING PROTEIN TRANSPEPTIDASE, PUTATIVE-RELATED"/>
    <property type="match status" value="1"/>
</dbReference>
<evidence type="ECO:0000256" key="8">
    <source>
        <dbReference type="ARBA" id="ARBA00049902"/>
    </source>
</evidence>
<evidence type="ECO:0000256" key="1">
    <source>
        <dbReference type="ARBA" id="ARBA00004752"/>
    </source>
</evidence>
<dbReference type="Proteomes" id="UP000036395">
    <property type="component" value="Unassembled WGS sequence"/>
</dbReference>
<dbReference type="InterPro" id="IPR050396">
    <property type="entry name" value="Glycosyltr_51/Transpeptidase"/>
</dbReference>
<dbReference type="SUPFAM" id="SSF53955">
    <property type="entry name" value="Lysozyme-like"/>
    <property type="match status" value="1"/>
</dbReference>
<protein>
    <recommendedName>
        <fullName evidence="7">peptidoglycan glycosyltransferase</fullName>
        <ecNumber evidence="7">2.4.99.28</ecNumber>
    </recommendedName>
</protein>
<keyword evidence="2 13" id="KW-0121">Carboxypeptidase</keyword>
<evidence type="ECO:0000256" key="9">
    <source>
        <dbReference type="SAM" id="MobiDB-lite"/>
    </source>
</evidence>
<dbReference type="EC" id="2.4.99.28" evidence="7"/>
<dbReference type="InterPro" id="IPR012338">
    <property type="entry name" value="Beta-lactam/transpept-like"/>
</dbReference>
<evidence type="ECO:0000256" key="10">
    <source>
        <dbReference type="SAM" id="Phobius"/>
    </source>
</evidence>
<dbReference type="STRING" id="47884.SAMN04490203_1041"/>
<dbReference type="OrthoDB" id="8552189at2"/>
<evidence type="ECO:0000313" key="12">
    <source>
        <dbReference type="EMBL" id="KMM86675.1"/>
    </source>
</evidence>
<gene>
    <name evidence="13" type="ORF">SAMN04490203_1041</name>
    <name evidence="12" type="ORF">TU78_01415</name>
</gene>
<dbReference type="EMBL" id="JYLA01000001">
    <property type="protein sequence ID" value="KMM86675.1"/>
    <property type="molecule type" value="Genomic_DNA"/>
</dbReference>
<dbReference type="PANTHER" id="PTHR32282:SF24">
    <property type="entry name" value="GLYCOSYL TRANSFERASE FAMILY 51 DOMAIN-CONTAINING PROTEIN"/>
    <property type="match status" value="1"/>
</dbReference>
<dbReference type="EMBL" id="FNRS01000001">
    <property type="protein sequence ID" value="SEB72569.1"/>
    <property type="molecule type" value="Genomic_DNA"/>
</dbReference>
<feature type="transmembrane region" description="Helical" evidence="10">
    <location>
        <begin position="38"/>
        <end position="55"/>
    </location>
</feature>
<dbReference type="InterPro" id="IPR023346">
    <property type="entry name" value="Lysozyme-like_dom_sf"/>
</dbReference>
<reference evidence="13 15" key="2">
    <citation type="submission" date="2016-10" db="EMBL/GenBank/DDBJ databases">
        <authorList>
            <person name="Varghese N."/>
            <person name="Submissions S."/>
        </authorList>
    </citation>
    <scope>NUCLEOTIDE SEQUENCE [LARGE SCALE GENOMIC DNA]</scope>
    <source>
        <strain evidence="13 15">BS3652</strain>
    </source>
</reference>
<keyword evidence="15" id="KW-1185">Reference proteome</keyword>
<reference evidence="12 14" key="1">
    <citation type="submission" date="2015-02" db="EMBL/GenBank/DDBJ databases">
        <title>Pseudomonas helleri sp. nov. and Pseudomonas weihenstephanensis sp. nov., isolated from raw cows milk.</title>
        <authorList>
            <person name="von Neubeck M."/>
            <person name="Huptas C."/>
            <person name="Wenning M."/>
            <person name="Scherer S."/>
        </authorList>
    </citation>
    <scope>NUCLEOTIDE SEQUENCE [LARGE SCALE GENOMIC DNA]</scope>
    <source>
        <strain evidence="12 14">DSM 21104</strain>
    </source>
</reference>
<feature type="domain" description="Glycosyl transferase family 51" evidence="11">
    <location>
        <begin position="163"/>
        <end position="357"/>
    </location>
</feature>
<evidence type="ECO:0000313" key="13">
    <source>
        <dbReference type="EMBL" id="SEB72569.1"/>
    </source>
</evidence>
<evidence type="ECO:0000256" key="7">
    <source>
        <dbReference type="ARBA" id="ARBA00044770"/>
    </source>
</evidence>
<keyword evidence="3" id="KW-0378">Hydrolase</keyword>
<feature type="compositionally biased region" description="Polar residues" evidence="9">
    <location>
        <begin position="1"/>
        <end position="12"/>
    </location>
</feature>